<dbReference type="AlphaFoldDB" id="C9MKG2"/>
<dbReference type="EMBL" id="ACVA01000003">
    <property type="protein sequence ID" value="EEX20022.1"/>
    <property type="molecule type" value="Genomic_DNA"/>
</dbReference>
<dbReference type="Proteomes" id="UP000003327">
    <property type="component" value="Unassembled WGS sequence"/>
</dbReference>
<evidence type="ECO:0000313" key="2">
    <source>
        <dbReference type="Proteomes" id="UP000003327"/>
    </source>
</evidence>
<protein>
    <submittedName>
        <fullName evidence="1">Uncharacterized protein</fullName>
    </submittedName>
</protein>
<reference evidence="1 2" key="1">
    <citation type="submission" date="2009-09" db="EMBL/GenBank/DDBJ databases">
        <authorList>
            <person name="Weinstock G."/>
            <person name="Sodergren E."/>
            <person name="Clifton S."/>
            <person name="Fulton L."/>
            <person name="Fulton B."/>
            <person name="Courtney L."/>
            <person name="Fronick C."/>
            <person name="Harrison M."/>
            <person name="Strong C."/>
            <person name="Farmer C."/>
            <person name="Delahaunty K."/>
            <person name="Markovic C."/>
            <person name="Hall O."/>
            <person name="Minx P."/>
            <person name="Tomlinson C."/>
            <person name="Mitreva M."/>
            <person name="Nelson J."/>
            <person name="Hou S."/>
            <person name="Wollam A."/>
            <person name="Pepin K.H."/>
            <person name="Johnson M."/>
            <person name="Bhonagiri V."/>
            <person name="Nash W.E."/>
            <person name="Warren W."/>
            <person name="Chinwalla A."/>
            <person name="Mardis E.R."/>
            <person name="Wilson R.K."/>
        </authorList>
    </citation>
    <scope>NUCLEOTIDE SEQUENCE [LARGE SCALE GENOMIC DNA]</scope>
    <source>
        <strain evidence="1 2">F0319</strain>
    </source>
</reference>
<organism evidence="1 2">
    <name type="scientific">Prevotella veroralis F0319</name>
    <dbReference type="NCBI Taxonomy" id="649761"/>
    <lineage>
        <taxon>Bacteria</taxon>
        <taxon>Pseudomonadati</taxon>
        <taxon>Bacteroidota</taxon>
        <taxon>Bacteroidia</taxon>
        <taxon>Bacteroidales</taxon>
        <taxon>Prevotellaceae</taxon>
        <taxon>Prevotella</taxon>
    </lineage>
</organism>
<accession>C9MKG2</accession>
<proteinExistence type="predicted"/>
<dbReference type="HOGENOM" id="CLU_3237904_0_0_10"/>
<name>C9MKG2_9BACT</name>
<gene>
    <name evidence="1" type="ORF">HMPREF0973_00082</name>
</gene>
<keyword evidence="2" id="KW-1185">Reference proteome</keyword>
<evidence type="ECO:0000313" key="1">
    <source>
        <dbReference type="EMBL" id="EEX20022.1"/>
    </source>
</evidence>
<comment type="caution">
    <text evidence="1">The sequence shown here is derived from an EMBL/GenBank/DDBJ whole genome shotgun (WGS) entry which is preliminary data.</text>
</comment>
<sequence>MKNRESVGTDALVCPLQHSTLHYKQPPPCGQTRASVPTLKQTL</sequence>